<protein>
    <submittedName>
        <fullName evidence="2">Dihydrofolate reductase family protein</fullName>
    </submittedName>
</protein>
<dbReference type="EMBL" id="JBHSRF010000001">
    <property type="protein sequence ID" value="MFC6079573.1"/>
    <property type="molecule type" value="Genomic_DNA"/>
</dbReference>
<organism evidence="2 3">
    <name type="scientific">Sphaerisporangium aureirubrum</name>
    <dbReference type="NCBI Taxonomy" id="1544736"/>
    <lineage>
        <taxon>Bacteria</taxon>
        <taxon>Bacillati</taxon>
        <taxon>Actinomycetota</taxon>
        <taxon>Actinomycetes</taxon>
        <taxon>Streptosporangiales</taxon>
        <taxon>Streptosporangiaceae</taxon>
        <taxon>Sphaerisporangium</taxon>
    </lineage>
</organism>
<proteinExistence type="predicted"/>
<dbReference type="Gene3D" id="3.40.430.10">
    <property type="entry name" value="Dihydrofolate Reductase, subunit A"/>
    <property type="match status" value="1"/>
</dbReference>
<comment type="caution">
    <text evidence="2">The sequence shown here is derived from an EMBL/GenBank/DDBJ whole genome shotgun (WGS) entry which is preliminary data.</text>
</comment>
<feature type="domain" description="Bacterial bifunctional deaminase-reductase C-terminal" evidence="1">
    <location>
        <begin position="2"/>
        <end position="179"/>
    </location>
</feature>
<dbReference type="SUPFAM" id="SSF53597">
    <property type="entry name" value="Dihydrofolate reductase-like"/>
    <property type="match status" value="1"/>
</dbReference>
<gene>
    <name evidence="2" type="ORF">ACFP1K_00245</name>
</gene>
<dbReference type="InterPro" id="IPR002734">
    <property type="entry name" value="RibDG_C"/>
</dbReference>
<reference evidence="3" key="1">
    <citation type="journal article" date="2019" name="Int. J. Syst. Evol. Microbiol.">
        <title>The Global Catalogue of Microorganisms (GCM) 10K type strain sequencing project: providing services to taxonomists for standard genome sequencing and annotation.</title>
        <authorList>
            <consortium name="The Broad Institute Genomics Platform"/>
            <consortium name="The Broad Institute Genome Sequencing Center for Infectious Disease"/>
            <person name="Wu L."/>
            <person name="Ma J."/>
        </authorList>
    </citation>
    <scope>NUCLEOTIDE SEQUENCE [LARGE SCALE GENOMIC DNA]</scope>
    <source>
        <strain evidence="3">JCM 30346</strain>
    </source>
</reference>
<name>A0ABW1N7V7_9ACTN</name>
<dbReference type="PANTHER" id="PTHR38011:SF11">
    <property type="entry name" value="2,5-DIAMINO-6-RIBOSYLAMINO-4(3H)-PYRIMIDINONE 5'-PHOSPHATE REDUCTASE"/>
    <property type="match status" value="1"/>
</dbReference>
<dbReference type="RefSeq" id="WP_380745760.1">
    <property type="nucleotide sequence ID" value="NZ_JBHSRF010000001.1"/>
</dbReference>
<dbReference type="Pfam" id="PF01872">
    <property type="entry name" value="RibD_C"/>
    <property type="match status" value="1"/>
</dbReference>
<dbReference type="InterPro" id="IPR024072">
    <property type="entry name" value="DHFR-like_dom_sf"/>
</dbReference>
<evidence type="ECO:0000259" key="1">
    <source>
        <dbReference type="Pfam" id="PF01872"/>
    </source>
</evidence>
<sequence>MRKIVTAMSVSLDGFMEGPGGEIDWHMVDDELHTHFNEHLGTMSAFMNGRVSYELMEGFWPAADADPANPKPVAEFAAIWRDTPKFVYSRTLDHVGPNATLVRDVVPEEIAELKARPGGNMTVGGAGLVASFQRHDLIDEYHLYVHPLVLGAGKPLLPPGAAFDLELTETRVFGNGVVLLRYRRPR</sequence>
<accession>A0ABW1N7V7</accession>
<evidence type="ECO:0000313" key="2">
    <source>
        <dbReference type="EMBL" id="MFC6079573.1"/>
    </source>
</evidence>
<dbReference type="InterPro" id="IPR050765">
    <property type="entry name" value="Riboflavin_Biosynth_HTPR"/>
</dbReference>
<keyword evidence="3" id="KW-1185">Reference proteome</keyword>
<dbReference type="Proteomes" id="UP001596137">
    <property type="component" value="Unassembled WGS sequence"/>
</dbReference>
<evidence type="ECO:0000313" key="3">
    <source>
        <dbReference type="Proteomes" id="UP001596137"/>
    </source>
</evidence>
<dbReference type="PANTHER" id="PTHR38011">
    <property type="entry name" value="DIHYDROFOLATE REDUCTASE FAMILY PROTEIN (AFU_ORTHOLOGUE AFUA_8G06820)"/>
    <property type="match status" value="1"/>
</dbReference>